<keyword evidence="1" id="KW-1133">Transmembrane helix</keyword>
<keyword evidence="1" id="KW-0472">Membrane</keyword>
<dbReference type="Proteomes" id="UP000430692">
    <property type="component" value="Unassembled WGS sequence"/>
</dbReference>
<reference evidence="2 3" key="1">
    <citation type="submission" date="2019-12" db="EMBL/GenBank/DDBJ databases">
        <title>Whole-genome analyses of novel actinobacteria.</title>
        <authorList>
            <person name="Sahin N."/>
            <person name="Saygin H."/>
        </authorList>
    </citation>
    <scope>NUCLEOTIDE SEQUENCE [LARGE SCALE GENOMIC DNA]</scope>
    <source>
        <strain evidence="2 3">KC615</strain>
    </source>
</reference>
<dbReference type="Pfam" id="PF11118">
    <property type="entry name" value="DUF2627"/>
    <property type="match status" value="1"/>
</dbReference>
<feature type="transmembrane region" description="Helical" evidence="1">
    <location>
        <begin position="41"/>
        <end position="66"/>
    </location>
</feature>
<keyword evidence="1" id="KW-0812">Transmembrane</keyword>
<evidence type="ECO:0000256" key="1">
    <source>
        <dbReference type="SAM" id="Phobius"/>
    </source>
</evidence>
<organism evidence="2 3">
    <name type="scientific">Shimazuella alba</name>
    <dbReference type="NCBI Taxonomy" id="2690964"/>
    <lineage>
        <taxon>Bacteria</taxon>
        <taxon>Bacillati</taxon>
        <taxon>Bacillota</taxon>
        <taxon>Bacilli</taxon>
        <taxon>Bacillales</taxon>
        <taxon>Thermoactinomycetaceae</taxon>
        <taxon>Shimazuella</taxon>
    </lineage>
</organism>
<dbReference type="InterPro" id="IPR020138">
    <property type="entry name" value="Uncharacterised_YqzF"/>
</dbReference>
<evidence type="ECO:0000313" key="3">
    <source>
        <dbReference type="Proteomes" id="UP000430692"/>
    </source>
</evidence>
<evidence type="ECO:0000313" key="2">
    <source>
        <dbReference type="EMBL" id="MXQ55799.1"/>
    </source>
</evidence>
<protein>
    <submittedName>
        <fullName evidence="2">DUF2627 family protein</fullName>
    </submittedName>
</protein>
<dbReference type="RefSeq" id="WP_160803149.1">
    <property type="nucleotide sequence ID" value="NZ_WUUL01000019.1"/>
</dbReference>
<dbReference type="EMBL" id="WUUL01000019">
    <property type="protein sequence ID" value="MXQ55799.1"/>
    <property type="molecule type" value="Genomic_DNA"/>
</dbReference>
<name>A0A6I4VV95_9BACL</name>
<gene>
    <name evidence="2" type="ORF">GSM42_19140</name>
</gene>
<sequence length="97" mass="11137">MQNQVLQRLIAIVLMCIPGALSVYGWTLMRDILFSTAAGETFPILTFIIGLILFLLGLFIVGGFIFHRDKKRNKIQPKLLKKTDKYKKEKHAFLDKV</sequence>
<feature type="transmembrane region" description="Helical" evidence="1">
    <location>
        <begin position="9"/>
        <end position="29"/>
    </location>
</feature>
<proteinExistence type="predicted"/>
<keyword evidence="3" id="KW-1185">Reference proteome</keyword>
<accession>A0A6I4VV95</accession>
<comment type="caution">
    <text evidence="2">The sequence shown here is derived from an EMBL/GenBank/DDBJ whole genome shotgun (WGS) entry which is preliminary data.</text>
</comment>
<dbReference type="AlphaFoldDB" id="A0A6I4VV95"/>